<dbReference type="AlphaFoldDB" id="A0AAN7HC51"/>
<comment type="caution">
    <text evidence="1">The sequence shown here is derived from an EMBL/GenBank/DDBJ whole genome shotgun (WGS) entry which is preliminary data.</text>
</comment>
<gene>
    <name evidence="1" type="ORF">C8A03DRAFT_46071</name>
</gene>
<evidence type="ECO:0000313" key="2">
    <source>
        <dbReference type="Proteomes" id="UP001303760"/>
    </source>
</evidence>
<reference evidence="1" key="1">
    <citation type="journal article" date="2023" name="Mol. Phylogenet. Evol.">
        <title>Genome-scale phylogeny and comparative genomics of the fungal order Sordariales.</title>
        <authorList>
            <person name="Hensen N."/>
            <person name="Bonometti L."/>
            <person name="Westerberg I."/>
            <person name="Brannstrom I.O."/>
            <person name="Guillou S."/>
            <person name="Cros-Aarteil S."/>
            <person name="Calhoun S."/>
            <person name="Haridas S."/>
            <person name="Kuo A."/>
            <person name="Mondo S."/>
            <person name="Pangilinan J."/>
            <person name="Riley R."/>
            <person name="LaButti K."/>
            <person name="Andreopoulos B."/>
            <person name="Lipzen A."/>
            <person name="Chen C."/>
            <person name="Yan M."/>
            <person name="Daum C."/>
            <person name="Ng V."/>
            <person name="Clum A."/>
            <person name="Steindorff A."/>
            <person name="Ohm R.A."/>
            <person name="Martin F."/>
            <person name="Silar P."/>
            <person name="Natvig D.O."/>
            <person name="Lalanne C."/>
            <person name="Gautier V."/>
            <person name="Ament-Velasquez S.L."/>
            <person name="Kruys A."/>
            <person name="Hutchinson M.I."/>
            <person name="Powell A.J."/>
            <person name="Barry K."/>
            <person name="Miller A.N."/>
            <person name="Grigoriev I.V."/>
            <person name="Debuchy R."/>
            <person name="Gladieux P."/>
            <person name="Hiltunen Thoren M."/>
            <person name="Johannesson H."/>
        </authorList>
    </citation>
    <scope>NUCLEOTIDE SEQUENCE</scope>
    <source>
        <strain evidence="1">CBS 532.94</strain>
    </source>
</reference>
<evidence type="ECO:0000313" key="1">
    <source>
        <dbReference type="EMBL" id="KAK4235850.1"/>
    </source>
</evidence>
<dbReference type="Proteomes" id="UP001303760">
    <property type="component" value="Unassembled WGS sequence"/>
</dbReference>
<reference evidence="1" key="2">
    <citation type="submission" date="2023-05" db="EMBL/GenBank/DDBJ databases">
        <authorList>
            <consortium name="Lawrence Berkeley National Laboratory"/>
            <person name="Steindorff A."/>
            <person name="Hensen N."/>
            <person name="Bonometti L."/>
            <person name="Westerberg I."/>
            <person name="Brannstrom I.O."/>
            <person name="Guillou S."/>
            <person name="Cros-Aarteil S."/>
            <person name="Calhoun S."/>
            <person name="Haridas S."/>
            <person name="Kuo A."/>
            <person name="Mondo S."/>
            <person name="Pangilinan J."/>
            <person name="Riley R."/>
            <person name="Labutti K."/>
            <person name="Andreopoulos B."/>
            <person name="Lipzen A."/>
            <person name="Chen C."/>
            <person name="Yanf M."/>
            <person name="Daum C."/>
            <person name="Ng V."/>
            <person name="Clum A."/>
            <person name="Ohm R."/>
            <person name="Martin F."/>
            <person name="Silar P."/>
            <person name="Natvig D."/>
            <person name="Lalanne C."/>
            <person name="Gautier V."/>
            <person name="Ament-Velasquez S.L."/>
            <person name="Kruys A."/>
            <person name="Hutchinson M.I."/>
            <person name="Powell A.J."/>
            <person name="Barry K."/>
            <person name="Miller A.N."/>
            <person name="Grigoriev I.V."/>
            <person name="Debuchy R."/>
            <person name="Gladieux P."/>
            <person name="Thoren M.H."/>
            <person name="Johannesson H."/>
        </authorList>
    </citation>
    <scope>NUCLEOTIDE SEQUENCE</scope>
    <source>
        <strain evidence="1">CBS 532.94</strain>
    </source>
</reference>
<proteinExistence type="predicted"/>
<sequence>MAPSQERYITDPAQLQELDLAGKLSDLNLADDPVNSEETTTRHAAPRLRLALLQPLADPAMFAACRNPAPKTIQRPDGRVREVIGHEYLDISALDKAWRHALTKAPPASHITFDLRLPKSVGDTEAVQQIYWDTAMPMDGQHFGISARNVMRLVAAIAIVARVRVQGEVHFGLSYDKAEGVSTRAMDSLSKQLEVLARPVMTDKLGWVGRRRQRGLSN</sequence>
<keyword evidence="2" id="KW-1185">Reference proteome</keyword>
<name>A0AAN7HC51_9PEZI</name>
<organism evidence="1 2">
    <name type="scientific">Achaetomium macrosporum</name>
    <dbReference type="NCBI Taxonomy" id="79813"/>
    <lineage>
        <taxon>Eukaryota</taxon>
        <taxon>Fungi</taxon>
        <taxon>Dikarya</taxon>
        <taxon>Ascomycota</taxon>
        <taxon>Pezizomycotina</taxon>
        <taxon>Sordariomycetes</taxon>
        <taxon>Sordariomycetidae</taxon>
        <taxon>Sordariales</taxon>
        <taxon>Chaetomiaceae</taxon>
        <taxon>Achaetomium</taxon>
    </lineage>
</organism>
<accession>A0AAN7HC51</accession>
<dbReference type="EMBL" id="MU860233">
    <property type="protein sequence ID" value="KAK4235850.1"/>
    <property type="molecule type" value="Genomic_DNA"/>
</dbReference>
<protein>
    <submittedName>
        <fullName evidence="1">Uncharacterized protein</fullName>
    </submittedName>
</protein>